<proteinExistence type="predicted"/>
<gene>
    <name evidence="3" type="ORF">PAHA3_4744</name>
</gene>
<comment type="caution">
    <text evidence="3">The sequence shown here is derived from an EMBL/GenBank/DDBJ whole genome shotgun (WGS) entry which is preliminary data.</text>
</comment>
<dbReference type="GO" id="GO:0016740">
    <property type="term" value="F:transferase activity"/>
    <property type="evidence" value="ECO:0007669"/>
    <property type="project" value="UniProtKB-KW"/>
</dbReference>
<dbReference type="RefSeq" id="WP_062837004.1">
    <property type="nucleotide sequence ID" value="NZ_BCNV01000005.1"/>
</dbReference>
<evidence type="ECO:0000313" key="4">
    <source>
        <dbReference type="Proteomes" id="UP000069697"/>
    </source>
</evidence>
<evidence type="ECO:0000256" key="1">
    <source>
        <dbReference type="PROSITE-ProRule" id="PRU00339"/>
    </source>
</evidence>
<reference evidence="4" key="2">
    <citation type="submission" date="2016-01" db="EMBL/GenBank/DDBJ databases">
        <title>Draft Genome Sequence of Paenibacillus amylolyticus Heshi-A3 that Was Isolated from Fermented Rice Bran with Aging Salted Mackerel, Which Was Named Heshiko as Traditional Fermented Seafood in Japan.</title>
        <authorList>
            <person name="Akuzawa S."/>
            <person name="Nakagawa J."/>
            <person name="Kanekatsu T."/>
            <person name="Kubota E."/>
            <person name="Ohtake R."/>
            <person name="Suzuki T."/>
            <person name="Kanesaki Y."/>
        </authorList>
    </citation>
    <scope>NUCLEOTIDE SEQUENCE [LARGE SCALE GENOMIC DNA]</scope>
    <source>
        <strain evidence="4">Heshi-A3</strain>
    </source>
</reference>
<dbReference type="SMART" id="SM00028">
    <property type="entry name" value="TPR"/>
    <property type="match status" value="3"/>
</dbReference>
<dbReference type="SUPFAM" id="SSF48452">
    <property type="entry name" value="TPR-like"/>
    <property type="match status" value="1"/>
</dbReference>
<protein>
    <submittedName>
        <fullName evidence="3">Family 2 glycosyl transferase</fullName>
    </submittedName>
</protein>
<dbReference type="Pfam" id="PF13181">
    <property type="entry name" value="TPR_8"/>
    <property type="match status" value="2"/>
</dbReference>
<dbReference type="EMBL" id="BCNV01000005">
    <property type="protein sequence ID" value="GAS84641.1"/>
    <property type="molecule type" value="Genomic_DNA"/>
</dbReference>
<sequence length="624" mass="72355">MSKTIALCMIVKNEEQFLRRCLDSVKDKVDQIVIVDTGSTDNTLSIAKEYTTDIVQMEWTNDFSAARNESIRHANTDYTLVLDADEYLEQTTNLAEVLQSGADYYFTKIFNFMSGDRGMTHLAIRIFKNKIGLCYQNRLHEHLNTREQEDQLVAGYSNLMIMHTGYTDEIMESRGKAQRNLALMLVEVKGNPSVYNLFNMGRTYMWLGEHEKAIQYLQKAYPLSKNLTIAPELIASLCRSLGELKRYDEALTILEQAVDLYPLEVDLFHLQALYYMEIGYHRDAMACMNRCLEIGDQGISFTEGNGTYIAHLRLAEWHSTRNEYNKAYEHITEAIRFKADFLPVIGKYFEIVEKAGLSLEEMFTNANDIFSITNSKILGKILEALYQLRHPLLQRYLTLYEVTVQEHVMAVASQYAKDYSQAREQWLGLSEQEEQNGVDILLLAILLKDEVLFEKAGPLFNLSDKEKKFLTIVVRDESIDKLSLTTYTESILERVLVHLIRLQEFEVMETILGYIWNGRIEIKIKVCEHLADYGFGEIAIDLLVELFKLHPRNKNIIRLLGDVCYRSNYLQDAQLFYTKLLELSDNYSSHERMYNVYLKSKDEKGKNALLNVISEKFKLCLWLR</sequence>
<dbReference type="PROSITE" id="PS50005">
    <property type="entry name" value="TPR"/>
    <property type="match status" value="1"/>
</dbReference>
<reference evidence="3 4" key="1">
    <citation type="journal article" date="2016" name="Genome Announc.">
        <title>Draft Genome Sequence of Paenibacillus amylolyticus Heshi-A3, Isolated from Fermented Rice Bran in a Japanese Fermented Seafood Dish.</title>
        <authorList>
            <person name="Akuzawa S."/>
            <person name="Nagaoka J."/>
            <person name="Kanekatsu M."/>
            <person name="Kubota E."/>
            <person name="Ohtake R."/>
            <person name="Suzuki T."/>
            <person name="Kanesaki Y."/>
        </authorList>
    </citation>
    <scope>NUCLEOTIDE SEQUENCE [LARGE SCALE GENOMIC DNA]</scope>
    <source>
        <strain evidence="3 4">Heshi-A3</strain>
    </source>
</reference>
<dbReference type="PANTHER" id="PTHR43630:SF2">
    <property type="entry name" value="GLYCOSYLTRANSFERASE"/>
    <property type="match status" value="1"/>
</dbReference>
<evidence type="ECO:0000259" key="2">
    <source>
        <dbReference type="Pfam" id="PF00535"/>
    </source>
</evidence>
<feature type="domain" description="Glycosyltransferase 2-like" evidence="2">
    <location>
        <begin position="8"/>
        <end position="122"/>
    </location>
</feature>
<accession>A0A100VRV8</accession>
<dbReference type="InterPro" id="IPR001173">
    <property type="entry name" value="Glyco_trans_2-like"/>
</dbReference>
<dbReference type="Proteomes" id="UP000069697">
    <property type="component" value="Unassembled WGS sequence"/>
</dbReference>
<dbReference type="CDD" id="cd02511">
    <property type="entry name" value="Beta4Glucosyltransferase"/>
    <property type="match status" value="1"/>
</dbReference>
<keyword evidence="1" id="KW-0802">TPR repeat</keyword>
<keyword evidence="3" id="KW-0808">Transferase</keyword>
<dbReference type="Gene3D" id="1.25.40.10">
    <property type="entry name" value="Tetratricopeptide repeat domain"/>
    <property type="match status" value="2"/>
</dbReference>
<organism evidence="3 4">
    <name type="scientific">Paenibacillus amylolyticus</name>
    <dbReference type="NCBI Taxonomy" id="1451"/>
    <lineage>
        <taxon>Bacteria</taxon>
        <taxon>Bacillati</taxon>
        <taxon>Bacillota</taxon>
        <taxon>Bacilli</taxon>
        <taxon>Bacillales</taxon>
        <taxon>Paenibacillaceae</taxon>
        <taxon>Paenibacillus</taxon>
    </lineage>
</organism>
<dbReference type="Gene3D" id="3.90.550.10">
    <property type="entry name" value="Spore Coat Polysaccharide Biosynthesis Protein SpsA, Chain A"/>
    <property type="match status" value="1"/>
</dbReference>
<feature type="repeat" description="TPR" evidence="1">
    <location>
        <begin position="194"/>
        <end position="227"/>
    </location>
</feature>
<dbReference type="InterPro" id="IPR029044">
    <property type="entry name" value="Nucleotide-diphossugar_trans"/>
</dbReference>
<dbReference type="InterPro" id="IPR011990">
    <property type="entry name" value="TPR-like_helical_dom_sf"/>
</dbReference>
<dbReference type="Pfam" id="PF00535">
    <property type="entry name" value="Glycos_transf_2"/>
    <property type="match status" value="1"/>
</dbReference>
<dbReference type="InterPro" id="IPR019734">
    <property type="entry name" value="TPR_rpt"/>
</dbReference>
<evidence type="ECO:0000313" key="3">
    <source>
        <dbReference type="EMBL" id="GAS84641.1"/>
    </source>
</evidence>
<dbReference type="PANTHER" id="PTHR43630">
    <property type="entry name" value="POLY-BETA-1,6-N-ACETYL-D-GLUCOSAMINE SYNTHASE"/>
    <property type="match status" value="1"/>
</dbReference>
<name>A0A100VRV8_PAEAM</name>
<dbReference type="SUPFAM" id="SSF53448">
    <property type="entry name" value="Nucleotide-diphospho-sugar transferases"/>
    <property type="match status" value="1"/>
</dbReference>
<dbReference type="AlphaFoldDB" id="A0A100VRV8"/>